<evidence type="ECO:0000313" key="2">
    <source>
        <dbReference type="Proteomes" id="UP000768567"/>
    </source>
</evidence>
<keyword evidence="2" id="KW-1185">Reference proteome</keyword>
<proteinExistence type="predicted"/>
<evidence type="ECO:0000313" key="1">
    <source>
        <dbReference type="EMBL" id="MBE5038712.1"/>
    </source>
</evidence>
<reference evidence="1 2" key="1">
    <citation type="submission" date="2020-10" db="EMBL/GenBank/DDBJ databases">
        <title>ChiBAC.</title>
        <authorList>
            <person name="Zenner C."/>
            <person name="Hitch T.C.A."/>
            <person name="Clavel T."/>
        </authorList>
    </citation>
    <scope>NUCLEOTIDE SEQUENCE [LARGE SCALE GENOMIC DNA]</scope>
    <source>
        <strain evidence="1 2">DSM 109015</strain>
    </source>
</reference>
<accession>A0ABR9R748</accession>
<organism evidence="1 2">
    <name type="scientific">Gemmiger gallinarum</name>
    <dbReference type="NCBI Taxonomy" id="2779354"/>
    <lineage>
        <taxon>Bacteria</taxon>
        <taxon>Bacillati</taxon>
        <taxon>Bacillota</taxon>
        <taxon>Clostridia</taxon>
        <taxon>Eubacteriales</taxon>
        <taxon>Gemmiger</taxon>
    </lineage>
</organism>
<dbReference type="RefSeq" id="WP_193503150.1">
    <property type="nucleotide sequence ID" value="NZ_JADCKC010000004.1"/>
</dbReference>
<dbReference type="Proteomes" id="UP000768567">
    <property type="component" value="Unassembled WGS sequence"/>
</dbReference>
<comment type="caution">
    <text evidence="1">The sequence shown here is derived from an EMBL/GenBank/DDBJ whole genome shotgun (WGS) entry which is preliminary data.</text>
</comment>
<protein>
    <submittedName>
        <fullName evidence="1">Uncharacterized protein</fullName>
    </submittedName>
</protein>
<gene>
    <name evidence="1" type="ORF">INF35_13030</name>
</gene>
<sequence>MENHPGFRPLLIASGAQQAYNIVYACGTVLHPRRTGFRCFYSLIRIFWIARPLSKDGPNFHAGPGGSRRMRKKDFTVRIRVFHVENVENPVETVKNLPDFPERIISTPFCAVKALTNC</sequence>
<name>A0ABR9R748_9FIRM</name>
<dbReference type="EMBL" id="JADCKC010000004">
    <property type="protein sequence ID" value="MBE5038712.1"/>
    <property type="molecule type" value="Genomic_DNA"/>
</dbReference>